<dbReference type="Gene3D" id="2.60.40.10">
    <property type="entry name" value="Immunoglobulins"/>
    <property type="match status" value="1"/>
</dbReference>
<dbReference type="EMBL" id="CAWYQH010000057">
    <property type="protein sequence ID" value="CAK8678719.1"/>
    <property type="molecule type" value="Genomic_DNA"/>
</dbReference>
<dbReference type="InterPro" id="IPR026845">
    <property type="entry name" value="NXPH/NXPE"/>
</dbReference>
<evidence type="ECO:0000313" key="2">
    <source>
        <dbReference type="EMBL" id="CAK8678719.1"/>
    </source>
</evidence>
<protein>
    <recommendedName>
        <fullName evidence="1">NXPE C-terminal domain-containing protein</fullName>
    </recommendedName>
</protein>
<reference evidence="2 3" key="1">
    <citation type="submission" date="2024-02" db="EMBL/GenBank/DDBJ databases">
        <authorList>
            <person name="Daric V."/>
            <person name="Darras S."/>
        </authorList>
    </citation>
    <scope>NUCLEOTIDE SEQUENCE [LARGE SCALE GENOMIC DNA]</scope>
</reference>
<sequence>MTSLEKYKLENPTQNPEKFTRITSTISVETNTTRFETGDTVVVHIQAKDRLNRNKTFGGDYFRARLIRKTADGKLTDGIACSIKDHLNGSYTLQVPLLMAGTFTLEVKLVLPVEGIAWFINFTSMRNNKGISYEATLNTKETVECNLDLNTYEGRENKLMCDYGNPRNGEPWFCDLPPSGNCSPITWMISRDISRAKFPKQFGEVAQIAGSGMQIKVLNGTYNRRESASNIPLVYLHKEKWVKALRSKIVSFKEDFRKCLENKPFYMFGDSTIRQFFHEFARIFDLKVHGPDNSGIWQNPKIGRSENSSSNIIVYYRGHGPPFRNPGPPSSRPYITDSIHAINVQNVTQNYVLLHLGLHPILHEPSFYLRRLLSIKKEMIRHHRSVPNTIFVVKGMNVVEWGEEWLIWRYERLLREMFKNMSNVFYLDLWDLTIVTPIQTYHPTQPVLEQQVLLLLDLVCSK</sequence>
<comment type="caution">
    <text evidence="2">The sequence shown here is derived from an EMBL/GenBank/DDBJ whole genome shotgun (WGS) entry which is preliminary data.</text>
</comment>
<proteinExistence type="predicted"/>
<accession>A0ABP0FGA4</accession>
<feature type="domain" description="NXPE C-terminal" evidence="1">
    <location>
        <begin position="251"/>
        <end position="460"/>
    </location>
</feature>
<evidence type="ECO:0000313" key="3">
    <source>
        <dbReference type="Proteomes" id="UP001642483"/>
    </source>
</evidence>
<keyword evidence="3" id="KW-1185">Reference proteome</keyword>
<organism evidence="2 3">
    <name type="scientific">Clavelina lepadiformis</name>
    <name type="common">Light-bulb sea squirt</name>
    <name type="synonym">Ascidia lepadiformis</name>
    <dbReference type="NCBI Taxonomy" id="159417"/>
    <lineage>
        <taxon>Eukaryota</taxon>
        <taxon>Metazoa</taxon>
        <taxon>Chordata</taxon>
        <taxon>Tunicata</taxon>
        <taxon>Ascidiacea</taxon>
        <taxon>Aplousobranchia</taxon>
        <taxon>Clavelinidae</taxon>
        <taxon>Clavelina</taxon>
    </lineage>
</organism>
<gene>
    <name evidence="2" type="ORF">CVLEPA_LOCUS9010</name>
</gene>
<dbReference type="Proteomes" id="UP001642483">
    <property type="component" value="Unassembled WGS sequence"/>
</dbReference>
<dbReference type="InterPro" id="IPR013783">
    <property type="entry name" value="Ig-like_fold"/>
</dbReference>
<dbReference type="PANTHER" id="PTHR16165:SF5">
    <property type="entry name" value="NXPE FAMILY MEMBER 3"/>
    <property type="match status" value="1"/>
</dbReference>
<dbReference type="PANTHER" id="PTHR16165">
    <property type="entry name" value="NXPE FAMILY MEMBER"/>
    <property type="match status" value="1"/>
</dbReference>
<dbReference type="InterPro" id="IPR057106">
    <property type="entry name" value="NXPE4_C"/>
</dbReference>
<name>A0ABP0FGA4_CLALP</name>
<dbReference type="Pfam" id="PF24536">
    <property type="entry name" value="NXPE4_C"/>
    <property type="match status" value="1"/>
</dbReference>
<evidence type="ECO:0000259" key="1">
    <source>
        <dbReference type="Pfam" id="PF24536"/>
    </source>
</evidence>
<dbReference type="Pfam" id="PF06312">
    <property type="entry name" value="Neurexophilin"/>
    <property type="match status" value="1"/>
</dbReference>